<evidence type="ECO:0000256" key="10">
    <source>
        <dbReference type="SAM" id="Phobius"/>
    </source>
</evidence>
<feature type="transmembrane region" description="Helical" evidence="10">
    <location>
        <begin position="72"/>
        <end position="94"/>
    </location>
</feature>
<feature type="transmembrane region" description="Helical" evidence="10">
    <location>
        <begin position="327"/>
        <end position="345"/>
    </location>
</feature>
<keyword evidence="5 10" id="KW-0812">Transmembrane</keyword>
<feature type="region of interest" description="Disordered" evidence="9">
    <location>
        <begin position="452"/>
        <end position="471"/>
    </location>
</feature>
<dbReference type="InterPro" id="IPR036259">
    <property type="entry name" value="MFS_trans_sf"/>
</dbReference>
<gene>
    <name evidence="12" type="ORF">OQ287_03710</name>
</gene>
<dbReference type="PROSITE" id="PS00217">
    <property type="entry name" value="SUGAR_TRANSPORT_2"/>
    <property type="match status" value="1"/>
</dbReference>
<feature type="transmembrane region" description="Helical" evidence="10">
    <location>
        <begin position="389"/>
        <end position="411"/>
    </location>
</feature>
<dbReference type="Gene3D" id="1.20.1250.20">
    <property type="entry name" value="MFS general substrate transporter like domains"/>
    <property type="match status" value="2"/>
</dbReference>
<feature type="region of interest" description="Disordered" evidence="9">
    <location>
        <begin position="1"/>
        <end position="25"/>
    </location>
</feature>
<comment type="caution">
    <text evidence="12">The sequence shown here is derived from an EMBL/GenBank/DDBJ whole genome shotgun (WGS) entry which is preliminary data.</text>
</comment>
<evidence type="ECO:0000259" key="11">
    <source>
        <dbReference type="PROSITE" id="PS50850"/>
    </source>
</evidence>
<evidence type="ECO:0000256" key="3">
    <source>
        <dbReference type="ARBA" id="ARBA00022448"/>
    </source>
</evidence>
<keyword evidence="13" id="KW-1185">Reference proteome</keyword>
<feature type="transmembrane region" description="Helical" evidence="10">
    <location>
        <begin position="172"/>
        <end position="194"/>
    </location>
</feature>
<feature type="compositionally biased region" description="Basic residues" evidence="9">
    <location>
        <begin position="459"/>
        <end position="471"/>
    </location>
</feature>
<comment type="similarity">
    <text evidence="2">Belongs to the major facilitator superfamily. Metabolite:H+ Symporter (MHS) family (TC 2.A.1.6) family.</text>
</comment>
<feature type="transmembrane region" description="Helical" evidence="10">
    <location>
        <begin position="294"/>
        <end position="315"/>
    </location>
</feature>
<feature type="transmembrane region" description="Helical" evidence="10">
    <location>
        <begin position="260"/>
        <end position="282"/>
    </location>
</feature>
<keyword evidence="4" id="KW-1003">Cell membrane</keyword>
<dbReference type="EMBL" id="JAPIVE010000001">
    <property type="protein sequence ID" value="MCX2523337.1"/>
    <property type="molecule type" value="Genomic_DNA"/>
</dbReference>
<keyword evidence="3" id="KW-0813">Transport</keyword>
<organism evidence="12 13">
    <name type="scientific">Larsenimonas rhizosphaerae</name>
    <dbReference type="NCBI Taxonomy" id="2944682"/>
    <lineage>
        <taxon>Bacteria</taxon>
        <taxon>Pseudomonadati</taxon>
        <taxon>Pseudomonadota</taxon>
        <taxon>Gammaproteobacteria</taxon>
        <taxon>Oceanospirillales</taxon>
        <taxon>Halomonadaceae</taxon>
        <taxon>Larsenimonas</taxon>
    </lineage>
</organism>
<evidence type="ECO:0000256" key="8">
    <source>
        <dbReference type="ARBA" id="ARBA00023136"/>
    </source>
</evidence>
<dbReference type="SUPFAM" id="SSF103473">
    <property type="entry name" value="MFS general substrate transporter"/>
    <property type="match status" value="1"/>
</dbReference>
<feature type="transmembrane region" description="Helical" evidence="10">
    <location>
        <begin position="351"/>
        <end position="377"/>
    </location>
</feature>
<dbReference type="InterPro" id="IPR005829">
    <property type="entry name" value="Sugar_transporter_CS"/>
</dbReference>
<dbReference type="PROSITE" id="PS50850">
    <property type="entry name" value="MFS"/>
    <property type="match status" value="1"/>
</dbReference>
<keyword evidence="6" id="KW-0769">Symport</keyword>
<evidence type="ECO:0000256" key="4">
    <source>
        <dbReference type="ARBA" id="ARBA00022475"/>
    </source>
</evidence>
<evidence type="ECO:0000256" key="6">
    <source>
        <dbReference type="ARBA" id="ARBA00022847"/>
    </source>
</evidence>
<dbReference type="PROSITE" id="PS00216">
    <property type="entry name" value="SUGAR_TRANSPORT_1"/>
    <property type="match status" value="1"/>
</dbReference>
<dbReference type="InterPro" id="IPR020846">
    <property type="entry name" value="MFS_dom"/>
</dbReference>
<evidence type="ECO:0000256" key="7">
    <source>
        <dbReference type="ARBA" id="ARBA00022989"/>
    </source>
</evidence>
<feature type="transmembrane region" description="Helical" evidence="10">
    <location>
        <begin position="34"/>
        <end position="60"/>
    </location>
</feature>
<sequence length="471" mass="50341">MSNNNYAGSSNSGNHRSPLSQPLSPGRRKAMRQVIIASTIGNFVEWFDFAIYGFLALIIAQHFFPQGEPALALLQTFAVFAISFALRPLGGIFFGRLGDRIGRKRVLAITILMMAGATAVIGILPTYDTIGFIAPLLLALARCIQGFSAGGEYAGACTYVLEHAPTRQKARYGSLIPVSTFMAFASAAGLTLVLGTTLSDETMQSWGWRVPFLIAAPLGLIGLYMRLHLEESPAFKALQKAPETEHATVKETVQVHGRTIVCLSAFISATALSFYMFTTYLVTYMQVAGNATRTTALLASLGALVFSGLLCPVVGRLSDRIGRRNTIKTACISLIVAVFPAYYLAGSGELWPAMLGASMLAVGAVMCGVVTAVLLAEQFPTRVRYTGSALCYNVAYTIFGGTAPLVATWLISLTGYSLAPAFYLIAIAVLALIGGSRLPESAHRALDDREAAWQDHPPATHHKAKGRAVTS</sequence>
<keyword evidence="7 10" id="KW-1133">Transmembrane helix</keyword>
<dbReference type="FunFam" id="1.20.1250.20:FF:000001">
    <property type="entry name" value="Dicarboxylate MFS transporter"/>
    <property type="match status" value="1"/>
</dbReference>
<reference evidence="12" key="1">
    <citation type="submission" date="2022-11" db="EMBL/GenBank/DDBJ databases">
        <title>Larsenimonas rhizosphaerae sp. nov., isolated from a tidal mudflat.</title>
        <authorList>
            <person name="Lee S.D."/>
            <person name="Kim I.S."/>
        </authorList>
    </citation>
    <scope>NUCLEOTIDE SEQUENCE</scope>
    <source>
        <strain evidence="12">GH2-1</strain>
    </source>
</reference>
<evidence type="ECO:0000256" key="2">
    <source>
        <dbReference type="ARBA" id="ARBA00008240"/>
    </source>
</evidence>
<evidence type="ECO:0000256" key="5">
    <source>
        <dbReference type="ARBA" id="ARBA00022692"/>
    </source>
</evidence>
<feature type="domain" description="Major facilitator superfamily (MFS) profile" evidence="11">
    <location>
        <begin position="34"/>
        <end position="443"/>
    </location>
</feature>
<dbReference type="InterPro" id="IPR011701">
    <property type="entry name" value="MFS"/>
</dbReference>
<dbReference type="RefSeq" id="WP_265895628.1">
    <property type="nucleotide sequence ID" value="NZ_JAPIVE010000001.1"/>
</dbReference>
<accession>A0AA41ZDI6</accession>
<evidence type="ECO:0000256" key="1">
    <source>
        <dbReference type="ARBA" id="ARBA00004651"/>
    </source>
</evidence>
<evidence type="ECO:0000313" key="13">
    <source>
        <dbReference type="Proteomes" id="UP001165678"/>
    </source>
</evidence>
<name>A0AA41ZDI6_9GAMM</name>
<proteinExistence type="inferred from homology"/>
<dbReference type="PANTHER" id="PTHR43528:SF1">
    <property type="entry name" value="ALPHA-KETOGLUTARATE PERMEASE"/>
    <property type="match status" value="1"/>
</dbReference>
<comment type="subcellular location">
    <subcellularLocation>
        <location evidence="1">Cell membrane</location>
        <topology evidence="1">Multi-pass membrane protein</topology>
    </subcellularLocation>
</comment>
<dbReference type="InterPro" id="IPR051084">
    <property type="entry name" value="H+-coupled_symporters"/>
</dbReference>
<feature type="transmembrane region" description="Helical" evidence="10">
    <location>
        <begin position="130"/>
        <end position="151"/>
    </location>
</feature>
<dbReference type="PANTHER" id="PTHR43528">
    <property type="entry name" value="ALPHA-KETOGLUTARATE PERMEASE"/>
    <property type="match status" value="1"/>
</dbReference>
<dbReference type="GO" id="GO:0015293">
    <property type="term" value="F:symporter activity"/>
    <property type="evidence" value="ECO:0007669"/>
    <property type="project" value="UniProtKB-KW"/>
</dbReference>
<protein>
    <submittedName>
        <fullName evidence="12">MFS transporter</fullName>
    </submittedName>
</protein>
<dbReference type="AlphaFoldDB" id="A0AA41ZDI6"/>
<dbReference type="Proteomes" id="UP001165678">
    <property type="component" value="Unassembled WGS sequence"/>
</dbReference>
<evidence type="ECO:0000256" key="9">
    <source>
        <dbReference type="SAM" id="MobiDB-lite"/>
    </source>
</evidence>
<feature type="transmembrane region" description="Helical" evidence="10">
    <location>
        <begin position="417"/>
        <end position="435"/>
    </location>
</feature>
<feature type="transmembrane region" description="Helical" evidence="10">
    <location>
        <begin position="206"/>
        <end position="227"/>
    </location>
</feature>
<feature type="transmembrane region" description="Helical" evidence="10">
    <location>
        <begin position="106"/>
        <end position="124"/>
    </location>
</feature>
<keyword evidence="8 10" id="KW-0472">Membrane</keyword>
<evidence type="ECO:0000313" key="12">
    <source>
        <dbReference type="EMBL" id="MCX2523337.1"/>
    </source>
</evidence>
<dbReference type="Pfam" id="PF07690">
    <property type="entry name" value="MFS_1"/>
    <property type="match status" value="1"/>
</dbReference>
<dbReference type="GO" id="GO:0005886">
    <property type="term" value="C:plasma membrane"/>
    <property type="evidence" value="ECO:0007669"/>
    <property type="project" value="UniProtKB-SubCell"/>
</dbReference>
<feature type="compositionally biased region" description="Low complexity" evidence="9">
    <location>
        <begin position="1"/>
        <end position="14"/>
    </location>
</feature>